<protein>
    <submittedName>
        <fullName evidence="3">Ca-activated chloride channel family protein</fullName>
    </submittedName>
</protein>
<dbReference type="Proteomes" id="UP000244060">
    <property type="component" value="Unassembled WGS sequence"/>
</dbReference>
<feature type="chain" id="PRO_5015532946" evidence="1">
    <location>
        <begin position="20"/>
        <end position="218"/>
    </location>
</feature>
<dbReference type="AlphaFoldDB" id="A0A2T5K6M3"/>
<dbReference type="InterPro" id="IPR036465">
    <property type="entry name" value="vWFA_dom_sf"/>
</dbReference>
<evidence type="ECO:0000256" key="1">
    <source>
        <dbReference type="SAM" id="SignalP"/>
    </source>
</evidence>
<keyword evidence="1" id="KW-0732">Signal</keyword>
<dbReference type="OrthoDB" id="9792179at2"/>
<reference evidence="3 4" key="1">
    <citation type="submission" date="2018-04" db="EMBL/GenBank/DDBJ databases">
        <title>Genomic Encyclopedia of Type Strains, Phase III (KMG-III): the genomes of soil and plant-associated and newly described type strains.</title>
        <authorList>
            <person name="Whitman W."/>
        </authorList>
    </citation>
    <scope>NUCLEOTIDE SEQUENCE [LARGE SCALE GENOMIC DNA]</scope>
    <source>
        <strain evidence="3 4">KA25</strain>
    </source>
</reference>
<dbReference type="EMBL" id="QAOT01000009">
    <property type="protein sequence ID" value="PTR18061.1"/>
    <property type="molecule type" value="Genomic_DNA"/>
</dbReference>
<dbReference type="PROSITE" id="PS50234">
    <property type="entry name" value="VWFA"/>
    <property type="match status" value="1"/>
</dbReference>
<proteinExistence type="predicted"/>
<organism evidence="3 4">
    <name type="scientific">Cereibacter azotoformans</name>
    <dbReference type="NCBI Taxonomy" id="43057"/>
    <lineage>
        <taxon>Bacteria</taxon>
        <taxon>Pseudomonadati</taxon>
        <taxon>Pseudomonadota</taxon>
        <taxon>Alphaproteobacteria</taxon>
        <taxon>Rhodobacterales</taxon>
        <taxon>Paracoccaceae</taxon>
        <taxon>Cereibacter</taxon>
    </lineage>
</organism>
<sequence>MLRALFLALCLAAPLPAPACDTALLLAIDVSGSIDRGEYALQVEGLADALEDADVGEMLLAGQSALAVVQWSGVGRQALVLPWRRMLGPDELADFAREARALPRAFAASDTAVGEAITFALDQFGAVADCRRKVIDISGDGPENAGFTVAAARRAAETAGVEINAIAIEDMGASAPITAFYNRWAVTRNGFVLTARGLQDYRRAIRAKLLRELGKPAS</sequence>
<accession>A0A2T5K6M3</accession>
<feature type="signal peptide" evidence="1">
    <location>
        <begin position="1"/>
        <end position="19"/>
    </location>
</feature>
<dbReference type="InterPro" id="IPR010607">
    <property type="entry name" value="DUF1194"/>
</dbReference>
<evidence type="ECO:0000313" key="3">
    <source>
        <dbReference type="EMBL" id="PTR18061.1"/>
    </source>
</evidence>
<evidence type="ECO:0000313" key="4">
    <source>
        <dbReference type="Proteomes" id="UP000244060"/>
    </source>
</evidence>
<feature type="domain" description="VWFA" evidence="2">
    <location>
        <begin position="23"/>
        <end position="213"/>
    </location>
</feature>
<evidence type="ECO:0000259" key="2">
    <source>
        <dbReference type="PROSITE" id="PS50234"/>
    </source>
</evidence>
<dbReference type="RefSeq" id="WP_108221039.1">
    <property type="nucleotide sequence ID" value="NZ_CP090021.1"/>
</dbReference>
<dbReference type="SUPFAM" id="SSF53300">
    <property type="entry name" value="vWA-like"/>
    <property type="match status" value="1"/>
</dbReference>
<dbReference type="Pfam" id="PF06707">
    <property type="entry name" value="DUF1194"/>
    <property type="match status" value="1"/>
</dbReference>
<gene>
    <name evidence="3" type="ORF">C8J28_10917</name>
</gene>
<dbReference type="InterPro" id="IPR002035">
    <property type="entry name" value="VWF_A"/>
</dbReference>
<keyword evidence="4" id="KW-1185">Reference proteome</keyword>
<comment type="caution">
    <text evidence="3">The sequence shown here is derived from an EMBL/GenBank/DDBJ whole genome shotgun (WGS) entry which is preliminary data.</text>
</comment>
<name>A0A2T5K6M3_9RHOB</name>
<dbReference type="Gene3D" id="3.40.50.410">
    <property type="entry name" value="von Willebrand factor, type A domain"/>
    <property type="match status" value="1"/>
</dbReference>